<dbReference type="AlphaFoldDB" id="A0A1F5JL14"/>
<dbReference type="InterPro" id="IPR042094">
    <property type="entry name" value="T2SS_GspF_sf"/>
</dbReference>
<keyword evidence="8 10" id="KW-0472">Membrane</keyword>
<evidence type="ECO:0000256" key="8">
    <source>
        <dbReference type="ARBA" id="ARBA00023136"/>
    </source>
</evidence>
<evidence type="ECO:0000256" key="9">
    <source>
        <dbReference type="RuleBase" id="RU003923"/>
    </source>
</evidence>
<name>A0A1F5JL14_9BACT</name>
<keyword evidence="5" id="KW-0997">Cell inner membrane</keyword>
<dbReference type="InterPro" id="IPR003004">
    <property type="entry name" value="GspF/PilC"/>
</dbReference>
<comment type="caution">
    <text evidence="12">The sequence shown here is derived from an EMBL/GenBank/DDBJ whole genome shotgun (WGS) entry which is preliminary data.</text>
</comment>
<evidence type="ECO:0000256" key="10">
    <source>
        <dbReference type="SAM" id="Phobius"/>
    </source>
</evidence>
<dbReference type="PANTHER" id="PTHR30012">
    <property type="entry name" value="GENERAL SECRETION PATHWAY PROTEIN"/>
    <property type="match status" value="1"/>
</dbReference>
<keyword evidence="4" id="KW-1003">Cell membrane</keyword>
<evidence type="ECO:0000256" key="4">
    <source>
        <dbReference type="ARBA" id="ARBA00022475"/>
    </source>
</evidence>
<accession>A0A1F5JL14</accession>
<comment type="subcellular location">
    <subcellularLocation>
        <location evidence="1">Cell inner membrane</location>
        <topology evidence="1">Multi-pass membrane protein</topology>
    </subcellularLocation>
    <subcellularLocation>
        <location evidence="9">Cell membrane</location>
        <topology evidence="9">Multi-pass membrane protein</topology>
    </subcellularLocation>
</comment>
<evidence type="ECO:0000256" key="2">
    <source>
        <dbReference type="ARBA" id="ARBA00005745"/>
    </source>
</evidence>
<evidence type="ECO:0000256" key="1">
    <source>
        <dbReference type="ARBA" id="ARBA00004429"/>
    </source>
</evidence>
<keyword evidence="3 9" id="KW-0813">Transport</keyword>
<dbReference type="PANTHER" id="PTHR30012:SF0">
    <property type="entry name" value="TYPE II SECRETION SYSTEM PROTEIN F-RELATED"/>
    <property type="match status" value="1"/>
</dbReference>
<evidence type="ECO:0000259" key="11">
    <source>
        <dbReference type="Pfam" id="PF00482"/>
    </source>
</evidence>
<protein>
    <recommendedName>
        <fullName evidence="11">Type II secretion system protein GspF domain-containing protein</fullName>
    </recommendedName>
</protein>
<dbReference type="GO" id="GO:0005886">
    <property type="term" value="C:plasma membrane"/>
    <property type="evidence" value="ECO:0007669"/>
    <property type="project" value="UniProtKB-SubCell"/>
</dbReference>
<feature type="transmembrane region" description="Helical" evidence="10">
    <location>
        <begin position="122"/>
        <end position="143"/>
    </location>
</feature>
<evidence type="ECO:0000313" key="13">
    <source>
        <dbReference type="Proteomes" id="UP000177555"/>
    </source>
</evidence>
<dbReference type="Proteomes" id="UP000177555">
    <property type="component" value="Unassembled WGS sequence"/>
</dbReference>
<reference evidence="12 13" key="1">
    <citation type="journal article" date="2016" name="Nat. Commun.">
        <title>Thousands of microbial genomes shed light on interconnected biogeochemical processes in an aquifer system.</title>
        <authorList>
            <person name="Anantharaman K."/>
            <person name="Brown C.T."/>
            <person name="Hug L.A."/>
            <person name="Sharon I."/>
            <person name="Castelle C.J."/>
            <person name="Probst A.J."/>
            <person name="Thomas B.C."/>
            <person name="Singh A."/>
            <person name="Wilkins M.J."/>
            <person name="Karaoz U."/>
            <person name="Brodie E.L."/>
            <person name="Williams K.H."/>
            <person name="Hubbard S.S."/>
            <person name="Banfield J.F."/>
        </authorList>
    </citation>
    <scope>NUCLEOTIDE SEQUENCE [LARGE SCALE GENOMIC DNA]</scope>
</reference>
<comment type="similarity">
    <text evidence="2 9">Belongs to the GSP F family.</text>
</comment>
<dbReference type="Gene3D" id="1.20.81.30">
    <property type="entry name" value="Type II secretion system (T2SS), domain F"/>
    <property type="match status" value="2"/>
</dbReference>
<feature type="transmembrane region" description="Helical" evidence="10">
    <location>
        <begin position="163"/>
        <end position="193"/>
    </location>
</feature>
<dbReference type="PROSITE" id="PS00874">
    <property type="entry name" value="T2SP_F"/>
    <property type="match status" value="1"/>
</dbReference>
<keyword evidence="7 10" id="KW-1133">Transmembrane helix</keyword>
<evidence type="ECO:0000313" key="12">
    <source>
        <dbReference type="EMBL" id="OGE29289.1"/>
    </source>
</evidence>
<dbReference type="InterPro" id="IPR001992">
    <property type="entry name" value="T2SS_GspF/T4SS_PilC_CS"/>
</dbReference>
<feature type="transmembrane region" description="Helical" evidence="10">
    <location>
        <begin position="329"/>
        <end position="350"/>
    </location>
</feature>
<gene>
    <name evidence="12" type="ORF">A2867_05410</name>
</gene>
<evidence type="ECO:0000256" key="3">
    <source>
        <dbReference type="ARBA" id="ARBA00022448"/>
    </source>
</evidence>
<dbReference type="EMBL" id="MFCP01000008">
    <property type="protein sequence ID" value="OGE29289.1"/>
    <property type="molecule type" value="Genomic_DNA"/>
</dbReference>
<evidence type="ECO:0000256" key="6">
    <source>
        <dbReference type="ARBA" id="ARBA00022692"/>
    </source>
</evidence>
<evidence type="ECO:0000256" key="7">
    <source>
        <dbReference type="ARBA" id="ARBA00022989"/>
    </source>
</evidence>
<dbReference type="GO" id="GO:0009306">
    <property type="term" value="P:protein secretion"/>
    <property type="evidence" value="ECO:0007669"/>
    <property type="project" value="InterPro"/>
</dbReference>
<feature type="domain" description="Type II secretion system protein GspF" evidence="11">
    <location>
        <begin position="21"/>
        <end position="144"/>
    </location>
</feature>
<organism evidence="12 13">
    <name type="scientific">Candidatus Daviesbacteria bacterium RIFCSPHIGHO2_01_FULL_40_11</name>
    <dbReference type="NCBI Taxonomy" id="1797762"/>
    <lineage>
        <taxon>Bacteria</taxon>
        <taxon>Candidatus Daviesiibacteriota</taxon>
    </lineage>
</organism>
<keyword evidence="6 9" id="KW-0812">Transmembrane</keyword>
<dbReference type="PRINTS" id="PR00812">
    <property type="entry name" value="BCTERIALGSPF"/>
</dbReference>
<dbReference type="FunFam" id="1.20.81.30:FF:000001">
    <property type="entry name" value="Type II secretion system protein F"/>
    <property type="match status" value="1"/>
</dbReference>
<sequence>MKLPSITHILLRVSPLDILFFTKHLSVMLKSGIPLAESITTLKDQTKNITFKEILGKIQADVENGQTLESSLAKQKSVFSSLYISLIGIGEKSGSLEVTLEYLAQQLKKSYDFNKKIQGAILYPKLILAATVIMGMFMSLFVLPKLVDLFNSLEVELPLSTKILLYIANLMKGYGTIIVAAFFGSAVLVSFLLRTSFIKPKWHKMLVSLPLIGSLNQNIEMASFCRNMGVMLKSGLTITDSLRTQFNATDNLIYKSYFGNLLKTMEKGKKLSTELSSNKYPFIPTIVPKMIGVGEDTGKLEDVFIYMGDFFEDDVDDTTRNLSNVLEPVLLLVIGVAVALVSLAIISPIYQLTGGIRR</sequence>
<feature type="domain" description="Type II secretion system protein GspF" evidence="11">
    <location>
        <begin position="224"/>
        <end position="348"/>
    </location>
</feature>
<proteinExistence type="inferred from homology"/>
<dbReference type="InterPro" id="IPR018076">
    <property type="entry name" value="T2SS_GspF_dom"/>
</dbReference>
<dbReference type="Pfam" id="PF00482">
    <property type="entry name" value="T2SSF"/>
    <property type="match status" value="2"/>
</dbReference>
<evidence type="ECO:0000256" key="5">
    <source>
        <dbReference type="ARBA" id="ARBA00022519"/>
    </source>
</evidence>